<sequence length="197" mass="21973">MFHTSQWFSNAARVSQALWRPTDHLYKAHATPSSQYGEFLQECVRQYARLRQRLGIPLINSHLSTLPQSSIVAFCQQVAAYLASLCLEERRIYGLFFFKDHSNILSDEILVPFLQPLAYALEPHLSPLSPSSSIFQQCLSAIRASLSEEPAASIALGDQVTSSDQHHPSPVQERTVGEAEVTEEQVKSEIEAGCSIQ</sequence>
<dbReference type="InterPro" id="IPR048685">
    <property type="entry name" value="COG3_C"/>
</dbReference>
<dbReference type="Pfam" id="PF20671">
    <property type="entry name" value="COG3_C"/>
    <property type="match status" value="1"/>
</dbReference>
<evidence type="ECO:0000313" key="3">
    <source>
        <dbReference type="EMBL" id="RKP13530.1"/>
    </source>
</evidence>
<dbReference type="OrthoDB" id="296793at2759"/>
<protein>
    <recommendedName>
        <fullName evidence="2">Conserved oligomeric Golgi complex subunit 3 C-terminal domain-containing protein</fullName>
    </recommendedName>
</protein>
<dbReference type="EMBL" id="KZ987998">
    <property type="protein sequence ID" value="RKP13530.1"/>
    <property type="molecule type" value="Genomic_DNA"/>
</dbReference>
<dbReference type="Proteomes" id="UP000267251">
    <property type="component" value="Unassembled WGS sequence"/>
</dbReference>
<evidence type="ECO:0000256" key="1">
    <source>
        <dbReference type="SAM" id="MobiDB-lite"/>
    </source>
</evidence>
<keyword evidence="4" id="KW-1185">Reference proteome</keyword>
<feature type="domain" description="Conserved oligomeric Golgi complex subunit 3 C-terminal" evidence="2">
    <location>
        <begin position="23"/>
        <end position="126"/>
    </location>
</feature>
<organism evidence="3 4">
    <name type="scientific">Piptocephalis cylindrospora</name>
    <dbReference type="NCBI Taxonomy" id="1907219"/>
    <lineage>
        <taxon>Eukaryota</taxon>
        <taxon>Fungi</taxon>
        <taxon>Fungi incertae sedis</taxon>
        <taxon>Zoopagomycota</taxon>
        <taxon>Zoopagomycotina</taxon>
        <taxon>Zoopagomycetes</taxon>
        <taxon>Zoopagales</taxon>
        <taxon>Piptocephalidaceae</taxon>
        <taxon>Piptocephalis</taxon>
    </lineage>
</organism>
<accession>A0A4P9Y6P5</accession>
<dbReference type="AlphaFoldDB" id="A0A4P9Y6P5"/>
<evidence type="ECO:0000313" key="4">
    <source>
        <dbReference type="Proteomes" id="UP000267251"/>
    </source>
</evidence>
<feature type="region of interest" description="Disordered" evidence="1">
    <location>
        <begin position="157"/>
        <end position="197"/>
    </location>
</feature>
<proteinExistence type="predicted"/>
<name>A0A4P9Y6P5_9FUNG</name>
<reference evidence="4" key="1">
    <citation type="journal article" date="2018" name="Nat. Microbiol.">
        <title>Leveraging single-cell genomics to expand the fungal tree of life.</title>
        <authorList>
            <person name="Ahrendt S.R."/>
            <person name="Quandt C.A."/>
            <person name="Ciobanu D."/>
            <person name="Clum A."/>
            <person name="Salamov A."/>
            <person name="Andreopoulos B."/>
            <person name="Cheng J.F."/>
            <person name="Woyke T."/>
            <person name="Pelin A."/>
            <person name="Henrissat B."/>
            <person name="Reynolds N.K."/>
            <person name="Benny G.L."/>
            <person name="Smith M.E."/>
            <person name="James T.Y."/>
            <person name="Grigoriev I.V."/>
        </authorList>
    </citation>
    <scope>NUCLEOTIDE SEQUENCE [LARGE SCALE GENOMIC DNA]</scope>
</reference>
<gene>
    <name evidence="3" type="ORF">BJ684DRAFT_19988</name>
</gene>
<evidence type="ECO:0000259" key="2">
    <source>
        <dbReference type="Pfam" id="PF20671"/>
    </source>
</evidence>